<comment type="caution">
    <text evidence="17">The sequence shown here is derived from an EMBL/GenBank/DDBJ whole genome shotgun (WGS) entry which is preliminary data.</text>
</comment>
<keyword evidence="12" id="KW-0482">Metalloprotease</keyword>
<evidence type="ECO:0000256" key="5">
    <source>
        <dbReference type="ARBA" id="ARBA00022525"/>
    </source>
</evidence>
<accession>A0A9P8W146</accession>
<keyword evidence="5" id="KW-0964">Secreted</keyword>
<feature type="domain" description="Peptidase M14" evidence="16">
    <location>
        <begin position="122"/>
        <end position="426"/>
    </location>
</feature>
<dbReference type="InterPro" id="IPR000834">
    <property type="entry name" value="Peptidase_M14"/>
</dbReference>
<dbReference type="GO" id="GO:0006508">
    <property type="term" value="P:proteolysis"/>
    <property type="evidence" value="ECO:0007669"/>
    <property type="project" value="UniProtKB-KW"/>
</dbReference>
<dbReference type="PRINTS" id="PR00765">
    <property type="entry name" value="CRBOXYPTASEA"/>
</dbReference>
<dbReference type="GO" id="GO:0008270">
    <property type="term" value="F:zinc ion binding"/>
    <property type="evidence" value="ECO:0007669"/>
    <property type="project" value="InterPro"/>
</dbReference>
<keyword evidence="11" id="KW-0843">Virulence</keyword>
<protein>
    <submittedName>
        <fullName evidence="17">Zinc carboxypeptidase</fullName>
    </submittedName>
</protein>
<reference evidence="17 18" key="1">
    <citation type="journal article" date="2021" name="Nat. Commun.">
        <title>Genetic determinants of endophytism in the Arabidopsis root mycobiome.</title>
        <authorList>
            <person name="Mesny F."/>
            <person name="Miyauchi S."/>
            <person name="Thiergart T."/>
            <person name="Pickel B."/>
            <person name="Atanasova L."/>
            <person name="Karlsson M."/>
            <person name="Huettel B."/>
            <person name="Barry K.W."/>
            <person name="Haridas S."/>
            <person name="Chen C."/>
            <person name="Bauer D."/>
            <person name="Andreopoulos W."/>
            <person name="Pangilinan J."/>
            <person name="LaButti K."/>
            <person name="Riley R."/>
            <person name="Lipzen A."/>
            <person name="Clum A."/>
            <person name="Drula E."/>
            <person name="Henrissat B."/>
            <person name="Kohler A."/>
            <person name="Grigoriev I.V."/>
            <person name="Martin F.M."/>
            <person name="Hacquard S."/>
        </authorList>
    </citation>
    <scope>NUCLEOTIDE SEQUENCE [LARGE SCALE GENOMIC DNA]</scope>
    <source>
        <strain evidence="17 18">MPI-CAGE-CH-0241</strain>
    </source>
</reference>
<keyword evidence="18" id="KW-1185">Reference proteome</keyword>
<gene>
    <name evidence="17" type="ORF">B0T10DRAFT_409685</name>
</gene>
<evidence type="ECO:0000259" key="16">
    <source>
        <dbReference type="PROSITE" id="PS52035"/>
    </source>
</evidence>
<dbReference type="GO" id="GO:0004181">
    <property type="term" value="F:metallocarboxypeptidase activity"/>
    <property type="evidence" value="ECO:0007669"/>
    <property type="project" value="InterPro"/>
</dbReference>
<evidence type="ECO:0000313" key="18">
    <source>
        <dbReference type="Proteomes" id="UP000777438"/>
    </source>
</evidence>
<dbReference type="SUPFAM" id="SSF53187">
    <property type="entry name" value="Zn-dependent exopeptidases"/>
    <property type="match status" value="1"/>
</dbReference>
<dbReference type="GO" id="GO:0005576">
    <property type="term" value="C:extracellular region"/>
    <property type="evidence" value="ECO:0007669"/>
    <property type="project" value="UniProtKB-SubCell"/>
</dbReference>
<evidence type="ECO:0000256" key="15">
    <source>
        <dbReference type="SAM" id="SignalP"/>
    </source>
</evidence>
<organism evidence="17 18">
    <name type="scientific">Thelonectria olida</name>
    <dbReference type="NCBI Taxonomy" id="1576542"/>
    <lineage>
        <taxon>Eukaryota</taxon>
        <taxon>Fungi</taxon>
        <taxon>Dikarya</taxon>
        <taxon>Ascomycota</taxon>
        <taxon>Pezizomycotina</taxon>
        <taxon>Sordariomycetes</taxon>
        <taxon>Hypocreomycetidae</taxon>
        <taxon>Hypocreales</taxon>
        <taxon>Nectriaceae</taxon>
        <taxon>Thelonectria</taxon>
    </lineage>
</organism>
<dbReference type="EMBL" id="JAGPYM010000020">
    <property type="protein sequence ID" value="KAH6884566.1"/>
    <property type="molecule type" value="Genomic_DNA"/>
</dbReference>
<dbReference type="AlphaFoldDB" id="A0A9P8W146"/>
<keyword evidence="10" id="KW-0862">Zinc</keyword>
<dbReference type="Proteomes" id="UP000777438">
    <property type="component" value="Unassembled WGS sequence"/>
</dbReference>
<feature type="chain" id="PRO_5040504408" evidence="15">
    <location>
        <begin position="19"/>
        <end position="426"/>
    </location>
</feature>
<keyword evidence="7" id="KW-0479">Metal-binding</keyword>
<evidence type="ECO:0000256" key="1">
    <source>
        <dbReference type="ARBA" id="ARBA00001947"/>
    </source>
</evidence>
<evidence type="ECO:0000256" key="7">
    <source>
        <dbReference type="ARBA" id="ARBA00022723"/>
    </source>
</evidence>
<comment type="cofactor">
    <cofactor evidence="1">
        <name>Zn(2+)</name>
        <dbReference type="ChEBI" id="CHEBI:29105"/>
    </cofactor>
</comment>
<keyword evidence="13" id="KW-0865">Zymogen</keyword>
<comment type="subcellular location">
    <subcellularLocation>
        <location evidence="3">Secreted</location>
    </subcellularLocation>
</comment>
<sequence>MKLLLNVLFTAVVALAAAEQRVSYDGYKAFSISTGGDGDAVRDKISDLEFVALTVHDVDDHFDVAIAPDDLEKFEALGLESTIISEDLGAEFAEESVFEDYEGASAVKRQSANLPALSWFNSYHTYSDHRLFFNDLNSAFSGNSEIFVAGKSYQGRDLYGIHFWGAGGKGKKPAIYFHATVHAREWIAAPVEEYIAWQLINGYLTNDTTVTAIVDSYDFYFIPFANPDGFVYTQSTNRLWRKNRQPRTSSSCVGTDPNRNWPYQWSLTGGASTNPCDETYKGLAAADTPEITSLVAFTKQITAAHGIKLFVDWHSYGQYILQPYGYNCGIYPANINKQLSAASQVAARIQQYSGAQYTYGSSCSTLYATTGAAPDYLSGVSGAEYSWTIELRPTSSSSNGFVLPASQILITAKEQWEGLKTLFSII</sequence>
<keyword evidence="9" id="KW-0378">Hydrolase</keyword>
<dbReference type="OrthoDB" id="3626597at2759"/>
<dbReference type="PROSITE" id="PS52035">
    <property type="entry name" value="PEPTIDASE_M14"/>
    <property type="match status" value="1"/>
</dbReference>
<name>A0A9P8W146_9HYPO</name>
<keyword evidence="17" id="KW-0121">Carboxypeptidase</keyword>
<evidence type="ECO:0000256" key="11">
    <source>
        <dbReference type="ARBA" id="ARBA00023026"/>
    </source>
</evidence>
<dbReference type="PANTHER" id="PTHR11705">
    <property type="entry name" value="PROTEASE FAMILY M14 CARBOXYPEPTIDASE A,B"/>
    <property type="match status" value="1"/>
</dbReference>
<evidence type="ECO:0000256" key="9">
    <source>
        <dbReference type="ARBA" id="ARBA00022801"/>
    </source>
</evidence>
<dbReference type="PROSITE" id="PS00132">
    <property type="entry name" value="CARBOXYPEPT_ZN_1"/>
    <property type="match status" value="1"/>
</dbReference>
<feature type="active site" description="Proton donor/acceptor" evidence="14">
    <location>
        <position position="390"/>
    </location>
</feature>
<evidence type="ECO:0000256" key="4">
    <source>
        <dbReference type="ARBA" id="ARBA00005988"/>
    </source>
</evidence>
<comment type="similarity">
    <text evidence="4 14">Belongs to the peptidase M14 family.</text>
</comment>
<comment type="function">
    <text evidence="2">Extracellular metalloprotease that contributes to pathogenicity.</text>
</comment>
<dbReference type="InterPro" id="IPR057246">
    <property type="entry name" value="CARBOXYPEPT_ZN_1"/>
</dbReference>
<keyword evidence="6" id="KW-0645">Protease</keyword>
<proteinExistence type="inferred from homology"/>
<evidence type="ECO:0000256" key="13">
    <source>
        <dbReference type="ARBA" id="ARBA00023145"/>
    </source>
</evidence>
<evidence type="ECO:0000313" key="17">
    <source>
        <dbReference type="EMBL" id="KAH6884566.1"/>
    </source>
</evidence>
<evidence type="ECO:0000256" key="3">
    <source>
        <dbReference type="ARBA" id="ARBA00004613"/>
    </source>
</evidence>
<dbReference type="SMART" id="SM00631">
    <property type="entry name" value="Zn_pept"/>
    <property type="match status" value="1"/>
</dbReference>
<keyword evidence="8 15" id="KW-0732">Signal</keyword>
<evidence type="ECO:0000256" key="10">
    <source>
        <dbReference type="ARBA" id="ARBA00022833"/>
    </source>
</evidence>
<dbReference type="PANTHER" id="PTHR11705:SF143">
    <property type="entry name" value="SLL0236 PROTEIN"/>
    <property type="match status" value="1"/>
</dbReference>
<evidence type="ECO:0000256" key="6">
    <source>
        <dbReference type="ARBA" id="ARBA00022670"/>
    </source>
</evidence>
<dbReference type="Gene3D" id="3.40.630.10">
    <property type="entry name" value="Zn peptidases"/>
    <property type="match status" value="1"/>
</dbReference>
<evidence type="ECO:0000256" key="8">
    <source>
        <dbReference type="ARBA" id="ARBA00022729"/>
    </source>
</evidence>
<evidence type="ECO:0000256" key="14">
    <source>
        <dbReference type="PROSITE-ProRule" id="PRU01379"/>
    </source>
</evidence>
<dbReference type="FunFam" id="3.40.630.10:FF:000165">
    <property type="entry name" value="Glucan 1,4-alpha-glucosidase, putative"/>
    <property type="match status" value="1"/>
</dbReference>
<evidence type="ECO:0000256" key="2">
    <source>
        <dbReference type="ARBA" id="ARBA00003091"/>
    </source>
</evidence>
<dbReference type="CDD" id="cd03860">
    <property type="entry name" value="M14_CP_A-B_like"/>
    <property type="match status" value="1"/>
</dbReference>
<dbReference type="Pfam" id="PF00246">
    <property type="entry name" value="Peptidase_M14"/>
    <property type="match status" value="1"/>
</dbReference>
<evidence type="ECO:0000256" key="12">
    <source>
        <dbReference type="ARBA" id="ARBA00023049"/>
    </source>
</evidence>
<feature type="signal peptide" evidence="15">
    <location>
        <begin position="1"/>
        <end position="18"/>
    </location>
</feature>